<dbReference type="Pfam" id="PF13606">
    <property type="entry name" value="Ank_3"/>
    <property type="match status" value="1"/>
</dbReference>
<dbReference type="PROSITE" id="PS50297">
    <property type="entry name" value="ANK_REP_REGION"/>
    <property type="match status" value="2"/>
</dbReference>
<evidence type="ECO:0000313" key="7">
    <source>
        <dbReference type="Proteomes" id="UP000317494"/>
    </source>
</evidence>
<dbReference type="InterPro" id="IPR002110">
    <property type="entry name" value="Ankyrin_rpt"/>
</dbReference>
<proteinExistence type="predicted"/>
<evidence type="ECO:0000313" key="6">
    <source>
        <dbReference type="EMBL" id="TPX51005.1"/>
    </source>
</evidence>
<dbReference type="InterPro" id="IPR036770">
    <property type="entry name" value="Ankyrin_rpt-contain_sf"/>
</dbReference>
<gene>
    <name evidence="6" type="ORF">SeLEV6574_g00591</name>
    <name evidence="5" type="ORF">SeMB42_g04052</name>
</gene>
<feature type="repeat" description="ANK" evidence="4">
    <location>
        <begin position="47"/>
        <end position="79"/>
    </location>
</feature>
<protein>
    <recommendedName>
        <fullName evidence="1">protein S-acyltransferase</fullName>
        <ecNumber evidence="1">2.3.1.225</ecNumber>
    </recommendedName>
</protein>
<evidence type="ECO:0000256" key="2">
    <source>
        <dbReference type="ARBA" id="ARBA00022737"/>
    </source>
</evidence>
<dbReference type="Gene3D" id="1.25.40.20">
    <property type="entry name" value="Ankyrin repeat-containing domain"/>
    <property type="match status" value="1"/>
</dbReference>
<feature type="repeat" description="ANK" evidence="4">
    <location>
        <begin position="82"/>
        <end position="114"/>
    </location>
</feature>
<accession>A0A507DI61</accession>
<dbReference type="SUPFAM" id="SSF48403">
    <property type="entry name" value="Ankyrin repeat"/>
    <property type="match status" value="1"/>
</dbReference>
<dbReference type="Pfam" id="PF12796">
    <property type="entry name" value="Ank_2"/>
    <property type="match status" value="1"/>
</dbReference>
<dbReference type="PANTHER" id="PTHR24161:SF85">
    <property type="entry name" value="PALMITOYLTRANSFERASE HIP14"/>
    <property type="match status" value="1"/>
</dbReference>
<keyword evidence="7" id="KW-1185">Reference proteome</keyword>
<dbReference type="Proteomes" id="UP000320475">
    <property type="component" value="Unassembled WGS sequence"/>
</dbReference>
<sequence>MTYTDEFVAYARYGELEEMKALMCASRHSNDEAKAIRDLCTGRAPPSNSTALHMASANNHTDVISFLLQHLAPKDVNIRNDDGSTALHWACVNGHKDAASLLLKAGADLAIKNAAGKSAVAMAEQQGHLEVSQLLLQSCELDSNSIQESNEKATVHDNDMADSAVNEQVLESFETISIGPEPWPSSREE</sequence>
<dbReference type="EMBL" id="QEAN01000156">
    <property type="protein sequence ID" value="TPX45337.1"/>
    <property type="molecule type" value="Genomic_DNA"/>
</dbReference>
<evidence type="ECO:0000256" key="3">
    <source>
        <dbReference type="ARBA" id="ARBA00023043"/>
    </source>
</evidence>
<dbReference type="AlphaFoldDB" id="A0A507DI61"/>
<dbReference type="EC" id="2.3.1.225" evidence="1"/>
<evidence type="ECO:0000313" key="8">
    <source>
        <dbReference type="Proteomes" id="UP000320475"/>
    </source>
</evidence>
<organism evidence="6 8">
    <name type="scientific">Synchytrium endobioticum</name>
    <dbReference type="NCBI Taxonomy" id="286115"/>
    <lineage>
        <taxon>Eukaryota</taxon>
        <taxon>Fungi</taxon>
        <taxon>Fungi incertae sedis</taxon>
        <taxon>Chytridiomycota</taxon>
        <taxon>Chytridiomycota incertae sedis</taxon>
        <taxon>Chytridiomycetes</taxon>
        <taxon>Synchytriales</taxon>
        <taxon>Synchytriaceae</taxon>
        <taxon>Synchytrium</taxon>
    </lineage>
</organism>
<dbReference type="VEuPathDB" id="FungiDB:SeMB42_g04052"/>
<dbReference type="STRING" id="286115.A0A507DI61"/>
<dbReference type="GO" id="GO:0019706">
    <property type="term" value="F:protein-cysteine S-palmitoyltransferase activity"/>
    <property type="evidence" value="ECO:0007669"/>
    <property type="project" value="UniProtKB-EC"/>
</dbReference>
<comment type="caution">
    <text evidence="6">The sequence shown here is derived from an EMBL/GenBank/DDBJ whole genome shotgun (WGS) entry which is preliminary data.</text>
</comment>
<dbReference type="PRINTS" id="PR01415">
    <property type="entry name" value="ANKYRIN"/>
</dbReference>
<name>A0A507DI61_9FUNG</name>
<dbReference type="SMART" id="SM00248">
    <property type="entry name" value="ANK"/>
    <property type="match status" value="3"/>
</dbReference>
<dbReference type="EMBL" id="QEAM01000010">
    <property type="protein sequence ID" value="TPX51005.1"/>
    <property type="molecule type" value="Genomic_DNA"/>
</dbReference>
<evidence type="ECO:0000256" key="1">
    <source>
        <dbReference type="ARBA" id="ARBA00012210"/>
    </source>
</evidence>
<dbReference type="PROSITE" id="PS50088">
    <property type="entry name" value="ANK_REPEAT"/>
    <property type="match status" value="2"/>
</dbReference>
<dbReference type="OrthoDB" id="414816at2759"/>
<dbReference type="Proteomes" id="UP000317494">
    <property type="component" value="Unassembled WGS sequence"/>
</dbReference>
<evidence type="ECO:0000313" key="5">
    <source>
        <dbReference type="EMBL" id="TPX45337.1"/>
    </source>
</evidence>
<evidence type="ECO:0000256" key="4">
    <source>
        <dbReference type="PROSITE-ProRule" id="PRU00023"/>
    </source>
</evidence>
<keyword evidence="3 4" id="KW-0040">ANK repeat</keyword>
<keyword evidence="2" id="KW-0677">Repeat</keyword>
<dbReference type="PANTHER" id="PTHR24161">
    <property type="entry name" value="ANK_REP_REGION DOMAIN-CONTAINING PROTEIN-RELATED"/>
    <property type="match status" value="1"/>
</dbReference>
<reference evidence="7 8" key="1">
    <citation type="journal article" date="2019" name="Sci. Rep.">
        <title>Comparative genomics of chytrid fungi reveal insights into the obligate biotrophic and pathogenic lifestyle of Synchytrium endobioticum.</title>
        <authorList>
            <person name="van de Vossenberg B.T.L.H."/>
            <person name="Warris S."/>
            <person name="Nguyen H.D.T."/>
            <person name="van Gent-Pelzer M.P.E."/>
            <person name="Joly D.L."/>
            <person name="van de Geest H.C."/>
            <person name="Bonants P.J.M."/>
            <person name="Smith D.S."/>
            <person name="Levesque C.A."/>
            <person name="van der Lee T.A.J."/>
        </authorList>
    </citation>
    <scope>NUCLEOTIDE SEQUENCE [LARGE SCALE GENOMIC DNA]</scope>
    <source>
        <strain evidence="6 8">LEV6574</strain>
        <strain evidence="5 7">MB42</strain>
    </source>
</reference>